<dbReference type="PANTHER" id="PTHR30445">
    <property type="entry name" value="K(+)_H(+) ANTIPORTER SUBUNIT KHTT"/>
    <property type="match status" value="1"/>
</dbReference>
<evidence type="ECO:0000256" key="2">
    <source>
        <dbReference type="ARBA" id="ARBA00009854"/>
    </source>
</evidence>
<dbReference type="PANTHER" id="PTHR30445:SF3">
    <property type="entry name" value="TRANSPORT PROTEIN YIDE-RELATED"/>
    <property type="match status" value="1"/>
</dbReference>
<feature type="transmembrane region" description="Helical" evidence="8">
    <location>
        <begin position="71"/>
        <end position="89"/>
    </location>
</feature>
<dbReference type="InterPro" id="IPR036721">
    <property type="entry name" value="RCK_C_sf"/>
</dbReference>
<evidence type="ECO:0000256" key="8">
    <source>
        <dbReference type="SAM" id="Phobius"/>
    </source>
</evidence>
<feature type="transmembrane region" description="Helical" evidence="8">
    <location>
        <begin position="12"/>
        <end position="32"/>
    </location>
</feature>
<dbReference type="AlphaFoldDB" id="A0A316R4P9"/>
<keyword evidence="4" id="KW-1003">Cell membrane</keyword>
<dbReference type="GeneID" id="92929820"/>
<evidence type="ECO:0000256" key="3">
    <source>
        <dbReference type="ARBA" id="ARBA00022448"/>
    </source>
</evidence>
<accession>A0A316R4P9</accession>
<dbReference type="InterPro" id="IPR006512">
    <property type="entry name" value="YidE_YbjL"/>
</dbReference>
<keyword evidence="5 8" id="KW-0812">Transmembrane</keyword>
<dbReference type="InterPro" id="IPR006037">
    <property type="entry name" value="RCK_C"/>
</dbReference>
<dbReference type="GO" id="GO:0006813">
    <property type="term" value="P:potassium ion transport"/>
    <property type="evidence" value="ECO:0007669"/>
    <property type="project" value="InterPro"/>
</dbReference>
<feature type="transmembrane region" description="Helical" evidence="8">
    <location>
        <begin position="39"/>
        <end position="59"/>
    </location>
</feature>
<evidence type="ECO:0000256" key="6">
    <source>
        <dbReference type="ARBA" id="ARBA00022989"/>
    </source>
</evidence>
<feature type="domain" description="RCK C-terminal" evidence="9">
    <location>
        <begin position="287"/>
        <end position="372"/>
    </location>
</feature>
<feature type="transmembrane region" description="Helical" evidence="8">
    <location>
        <begin position="450"/>
        <end position="470"/>
    </location>
</feature>
<dbReference type="PROSITE" id="PS51202">
    <property type="entry name" value="RCK_C"/>
    <property type="match status" value="2"/>
</dbReference>
<comment type="subcellular location">
    <subcellularLocation>
        <location evidence="1">Cell membrane</location>
        <topology evidence="1">Multi-pass membrane protein</topology>
    </subcellularLocation>
</comment>
<comment type="similarity">
    <text evidence="2">Belongs to the AAE transporter (TC 2.A.81) family.</text>
</comment>
<name>A0A316R4P9_9BACT</name>
<organism evidence="10 11">
    <name type="scientific">Coprobacter fastidiosus</name>
    <dbReference type="NCBI Taxonomy" id="1099853"/>
    <lineage>
        <taxon>Bacteria</taxon>
        <taxon>Pseudomonadati</taxon>
        <taxon>Bacteroidota</taxon>
        <taxon>Bacteroidia</taxon>
        <taxon>Bacteroidales</taxon>
        <taxon>Barnesiellaceae</taxon>
        <taxon>Coprobacter</taxon>
    </lineage>
</organism>
<evidence type="ECO:0000256" key="4">
    <source>
        <dbReference type="ARBA" id="ARBA00022475"/>
    </source>
</evidence>
<evidence type="ECO:0000256" key="7">
    <source>
        <dbReference type="ARBA" id="ARBA00023136"/>
    </source>
</evidence>
<feature type="transmembrane region" description="Helical" evidence="8">
    <location>
        <begin position="540"/>
        <end position="559"/>
    </location>
</feature>
<evidence type="ECO:0000313" key="11">
    <source>
        <dbReference type="Proteomes" id="UP000262954"/>
    </source>
</evidence>
<feature type="transmembrane region" description="Helical" evidence="8">
    <location>
        <begin position="411"/>
        <end position="429"/>
    </location>
</feature>
<dbReference type="Pfam" id="PF06826">
    <property type="entry name" value="Asp-Al_Ex"/>
    <property type="match status" value="2"/>
</dbReference>
<dbReference type="Proteomes" id="UP000262954">
    <property type="component" value="Unassembled WGS sequence"/>
</dbReference>
<evidence type="ECO:0000313" key="10">
    <source>
        <dbReference type="EMBL" id="HBJ08193.1"/>
    </source>
</evidence>
<dbReference type="Pfam" id="PF02080">
    <property type="entry name" value="TrkA_C"/>
    <property type="match status" value="2"/>
</dbReference>
<feature type="transmembrane region" description="Helical" evidence="8">
    <location>
        <begin position="383"/>
        <end position="405"/>
    </location>
</feature>
<dbReference type="EMBL" id="DNWC01000056">
    <property type="protein sequence ID" value="HBJ08193.1"/>
    <property type="molecule type" value="Genomic_DNA"/>
</dbReference>
<evidence type="ECO:0000256" key="1">
    <source>
        <dbReference type="ARBA" id="ARBA00004651"/>
    </source>
</evidence>
<dbReference type="RefSeq" id="WP_022599769.1">
    <property type="nucleotide sequence ID" value="NZ_AP028032.1"/>
</dbReference>
<protein>
    <submittedName>
        <fullName evidence="10">Putative transporter</fullName>
    </submittedName>
</protein>
<dbReference type="SUPFAM" id="SSF116726">
    <property type="entry name" value="TrkA C-terminal domain-like"/>
    <property type="match status" value="2"/>
</dbReference>
<keyword evidence="3" id="KW-0813">Transport</keyword>
<comment type="caution">
    <text evidence="10">The sequence shown here is derived from an EMBL/GenBank/DDBJ whole genome shotgun (WGS) entry which is preliminary data.</text>
</comment>
<reference evidence="10 11" key="1">
    <citation type="journal article" date="2018" name="Nat. Biotechnol.">
        <title>A standardized bacterial taxonomy based on genome phylogeny substantially revises the tree of life.</title>
        <authorList>
            <person name="Parks D.H."/>
            <person name="Chuvochina M."/>
            <person name="Waite D.W."/>
            <person name="Rinke C."/>
            <person name="Skarshewski A."/>
            <person name="Chaumeil P.A."/>
            <person name="Hugenholtz P."/>
        </authorList>
    </citation>
    <scope>NUCLEOTIDE SEQUENCE [LARGE SCALE GENOMIC DNA]</scope>
    <source>
        <strain evidence="10">UBA11482</strain>
    </source>
</reference>
<evidence type="ECO:0000256" key="5">
    <source>
        <dbReference type="ARBA" id="ARBA00022692"/>
    </source>
</evidence>
<proteinExistence type="inferred from homology"/>
<evidence type="ECO:0000259" key="9">
    <source>
        <dbReference type="PROSITE" id="PS51202"/>
    </source>
</evidence>
<gene>
    <name evidence="10" type="ORF">DDY73_04250</name>
</gene>
<dbReference type="NCBIfam" id="TIGR01625">
    <property type="entry name" value="YidE_YbjL_dupl"/>
    <property type="match status" value="2"/>
</dbReference>
<dbReference type="InterPro" id="IPR050144">
    <property type="entry name" value="AAE_transporter"/>
</dbReference>
<keyword evidence="7 8" id="KW-0472">Membrane</keyword>
<feature type="transmembrane region" description="Helical" evidence="8">
    <location>
        <begin position="476"/>
        <end position="495"/>
    </location>
</feature>
<feature type="domain" description="RCK C-terminal" evidence="9">
    <location>
        <begin position="201"/>
        <end position="284"/>
    </location>
</feature>
<feature type="transmembrane region" description="Helical" evidence="8">
    <location>
        <begin position="172"/>
        <end position="192"/>
    </location>
</feature>
<feature type="transmembrane region" description="Helical" evidence="8">
    <location>
        <begin position="101"/>
        <end position="121"/>
    </location>
</feature>
<dbReference type="GO" id="GO:0008324">
    <property type="term" value="F:monoatomic cation transmembrane transporter activity"/>
    <property type="evidence" value="ECO:0007669"/>
    <property type="project" value="InterPro"/>
</dbReference>
<sequence length="560" mass="60557">MTWIENLLFTPSSVAHTVLLYAFVIAAGVYLGKMKIFGISLGVTFVLFVGLLAGHFGFVGEANIMHFMQEFGLILFVYSIGLQVGPGFFSSFKKGGMTLNLLATGIVLLNVAVACTIYFLANGRVEMPIMVGILSGAVTNTPGLGAAQQTLAQLHFDGKLDVVPEIASGYAAAYPLGVLGIILSMLIIRAIFKVKLDKESRQIEEETAASVLKPHLVTYKVENQLIFGKPLDELMKLIDRNFVISRIKKSNNEVIIPQSSTIIEQGDLLLIVLSIQDEDALKAFIGSTVEMDWEAIHAPVVSRRILVTKSEFNGRTIGSLRLPMGYRLNATRVNRAGVDLLANPNLTLQMGDRLTVVGKLEDINRLAERLGNSMKRLNEPNMITLFVGIFLGIILGSIPLAIPGMSSSMKLGLAGGPLVVAILIGRFGYKMKLVTYTSTSASLMLREIGICLFLASVGITAGGTFAETVFSGDGLLWVLWGFLITIIPLLIIGSIARGYYKINYFTLIGLIAGSNTDPPALAYANKTTSTDAPAVAYSTVYPLTMFLRVLTAQLLILLFC</sequence>
<dbReference type="Gene3D" id="3.30.70.1450">
    <property type="entry name" value="Regulator of K+ conductance, C-terminal domain"/>
    <property type="match status" value="2"/>
</dbReference>
<dbReference type="GO" id="GO:0005886">
    <property type="term" value="C:plasma membrane"/>
    <property type="evidence" value="ECO:0007669"/>
    <property type="project" value="UniProtKB-SubCell"/>
</dbReference>
<dbReference type="NCBIfam" id="NF003007">
    <property type="entry name" value="PRK03818.1"/>
    <property type="match status" value="1"/>
</dbReference>
<keyword evidence="6 8" id="KW-1133">Transmembrane helix</keyword>